<reference evidence="2" key="1">
    <citation type="submission" date="2022-01" db="UniProtKB">
        <authorList>
            <consortium name="EnsemblMetazoa"/>
        </authorList>
    </citation>
    <scope>IDENTIFICATION</scope>
</reference>
<name>A0A8I6TDU7_CIMLE</name>
<keyword evidence="3" id="KW-1185">Reference proteome</keyword>
<dbReference type="Pfam" id="PF12937">
    <property type="entry name" value="F-box-like"/>
    <property type="match status" value="1"/>
</dbReference>
<dbReference type="Proteomes" id="UP000494040">
    <property type="component" value="Unassembled WGS sequence"/>
</dbReference>
<dbReference type="SMART" id="SM00256">
    <property type="entry name" value="FBOX"/>
    <property type="match status" value="1"/>
</dbReference>
<protein>
    <recommendedName>
        <fullName evidence="1">F-box domain-containing protein</fullName>
    </recommendedName>
</protein>
<dbReference type="AlphaFoldDB" id="A0A8I6TDU7"/>
<evidence type="ECO:0000313" key="2">
    <source>
        <dbReference type="EnsemblMetazoa" id="XP_014247872.1"/>
    </source>
</evidence>
<feature type="domain" description="F-box" evidence="1">
    <location>
        <begin position="1"/>
        <end position="47"/>
    </location>
</feature>
<evidence type="ECO:0000313" key="3">
    <source>
        <dbReference type="Proteomes" id="UP000494040"/>
    </source>
</evidence>
<dbReference type="KEGG" id="clec:106665727"/>
<proteinExistence type="predicted"/>
<sequence length="439" mass="52243">MDLLSLMPPEIAVKIFGFLELRDLLNCQAVSKSWYDLTNNNLVWKTFWDPNLPLKECRPRKDLNWMFTPPCKWKMYYMNHMRIIRNWREDKYKRHEINGRWLETTAYDGQTLVINNFGLEVYKIDKGNLVHMQKLKYKKYDAYMCATNTKYIAVKYRPFVLVYVQINDRYRVSHMLYNQGTEKKLTCIKHMKQMDKMNDRFPIYPYWSNLMCILGDTLFVYMPHIKVFYAWDMKNMRCLMDVEGSISDFLNDKSKVYICSDDLISVYDEMGNLCYEVKPHWPIGKVHINYNMILAVKSTQDHMEVCAWEKGTGKEILVKTISVSDDCILHPRLDILLDVVDAWQLERKEIYALDLKHDVTLWKTLIGEYSLLGDLHSIVAERFLLFCTYSRHVFDIHDTKSGNYLYSLYGIDDDDVYASYDILIYANHKNVKLIVHIYS</sequence>
<dbReference type="OMA" id="KRHEING"/>
<dbReference type="GeneID" id="106665727"/>
<organism evidence="2 3">
    <name type="scientific">Cimex lectularius</name>
    <name type="common">Bed bug</name>
    <name type="synonym">Acanthia lectularia</name>
    <dbReference type="NCBI Taxonomy" id="79782"/>
    <lineage>
        <taxon>Eukaryota</taxon>
        <taxon>Metazoa</taxon>
        <taxon>Ecdysozoa</taxon>
        <taxon>Arthropoda</taxon>
        <taxon>Hexapoda</taxon>
        <taxon>Insecta</taxon>
        <taxon>Pterygota</taxon>
        <taxon>Neoptera</taxon>
        <taxon>Paraneoptera</taxon>
        <taxon>Hemiptera</taxon>
        <taxon>Heteroptera</taxon>
        <taxon>Panheteroptera</taxon>
        <taxon>Cimicomorpha</taxon>
        <taxon>Cimicidae</taxon>
        <taxon>Cimex</taxon>
    </lineage>
</organism>
<dbReference type="Gene3D" id="1.20.1280.50">
    <property type="match status" value="1"/>
</dbReference>
<dbReference type="EnsemblMetazoa" id="XM_014392386.2">
    <property type="protein sequence ID" value="XP_014247872.1"/>
    <property type="gene ID" value="LOC106665727"/>
</dbReference>
<dbReference type="InterPro" id="IPR001810">
    <property type="entry name" value="F-box_dom"/>
</dbReference>
<dbReference type="RefSeq" id="XP_014247872.1">
    <property type="nucleotide sequence ID" value="XM_014392386.2"/>
</dbReference>
<accession>A0A8I6TDU7</accession>
<dbReference type="SUPFAM" id="SSF81383">
    <property type="entry name" value="F-box domain"/>
    <property type="match status" value="1"/>
</dbReference>
<dbReference type="InterPro" id="IPR036047">
    <property type="entry name" value="F-box-like_dom_sf"/>
</dbReference>
<dbReference type="OrthoDB" id="6581237at2759"/>
<dbReference type="PROSITE" id="PS50181">
    <property type="entry name" value="FBOX"/>
    <property type="match status" value="1"/>
</dbReference>
<evidence type="ECO:0000259" key="1">
    <source>
        <dbReference type="PROSITE" id="PS50181"/>
    </source>
</evidence>